<dbReference type="OrthoDB" id="5875526at2759"/>
<feature type="compositionally biased region" description="Basic and acidic residues" evidence="1">
    <location>
        <begin position="1638"/>
        <end position="1655"/>
    </location>
</feature>
<dbReference type="SUPFAM" id="SSF56672">
    <property type="entry name" value="DNA/RNA polymerases"/>
    <property type="match status" value="1"/>
</dbReference>
<dbReference type="InterPro" id="IPR008042">
    <property type="entry name" value="Retrotrans_Pao"/>
</dbReference>
<evidence type="ECO:0000259" key="2">
    <source>
        <dbReference type="PROSITE" id="PS50994"/>
    </source>
</evidence>
<dbReference type="Gene3D" id="3.30.420.10">
    <property type="entry name" value="Ribonuclease H-like superfamily/Ribonuclease H"/>
    <property type="match status" value="1"/>
</dbReference>
<dbReference type="Pfam" id="PF05380">
    <property type="entry name" value="Peptidase_A17"/>
    <property type="match status" value="1"/>
</dbReference>
<dbReference type="InterPro" id="IPR001584">
    <property type="entry name" value="Integrase_cat-core"/>
</dbReference>
<dbReference type="STRING" id="6335.A0A0V1LA13"/>
<evidence type="ECO:0000313" key="4">
    <source>
        <dbReference type="Proteomes" id="UP000054721"/>
    </source>
</evidence>
<dbReference type="GO" id="GO:0003676">
    <property type="term" value="F:nucleic acid binding"/>
    <property type="evidence" value="ECO:0007669"/>
    <property type="project" value="InterPro"/>
</dbReference>
<sequence length="1668" mass="187473">MKAESIVSKTEVRRAKLQVMIDQLTQLCKDAPHPDDLRELLDDVMAFHDKTLEMQLQLEAALTGEERDQEAKNWAALSERTQIARREARARIRQMEGPLSDCSASSNDLGHHSNSKTSVKERLPELKMPLFSGEVLEFPAFWDRFQGCVHNRTDLDDASKFSYLLSSLSGEALAAVEGMPSSSANYSHAMELLQERFGRTDVIVREHVKAIWNAKPCSDSGASIQALVDEINRHLRCLTALGKNPATGEMTANEAFLPLLAEKFPEEIRLAWDVHVQSVSGTKGDLPEFLNFAQVRATAKRATAASSGGRRFVKQDDPVQALKSISELAKGRNGRLGAPQLSYTRLSTAAARYARVTTILPLAKTSFTQTSTRAHAWQQGTRCVGSHHELLHRSQSPPRDQTPEATRSRSCMLTANGGAQQVRLQSVRACAFGMDGQCVLVQCLLDPGSQSSFIRKDVADALGLTGPQEVIRLVTVENEGGTERRMRRVEFHLGAVDPSQPRIRYPIQALVLPKICGKIRQAPVKLSEWPHLSSLPVADQCEERTFTIDVLIGLDHYFNLVGGDVRRGPAGGPVAIHSQLGWILCGQTNRRPTTAVTTLLTHVEESADQILRRFWELEAIGIATDNQTAPPDQEALQRFEEGLSFDGERYEVHLPWLPSRPSLPNNFPQARRRLLAVERRLARCEEERLEYAATMRQYVENGWAERAPEIGPEGRTWYLPHHAVYQGEGKEKKCRVVFDGSSRYGQTSLNRQLEVGPNLQIDLLKALLRFRRYRVGLQADIQKMYLQRVCFGLTCSPFLAINTVRVHAIRHQDAAPRAAAEILENMYVDDLATSCDTIEEARELAGELRGLLARGGFHLHKWASNEPEALTSVPDEWDRRGDVLTFSPPAMVNSPSGESKRSLLSTAFRVFDPVGCLAPFTVRAKMFLQTLWQRGTSWDEPLPHDVMEQWRRWKQELPHLSKIRLPRALVPVALGQVTLLEIHAFCDASEKAYGAVAYMRIETTNHHSVVNFVTSKTRVAPIRRLTLPRLELMGALVAARLVRSVQKMLGLQVHGITCWCDSAVTLAWIQSSADRWKPFVRNRVAEIQQLVEPAAWRHCPGRQNPADLLSRGTTLPKLLESSLWWHGPKWLAHPHNAWPVGQPITEDTSPVRDERRSEQRVTVGVTAHVECNSIGPERYGCVERLFRITAYCQRFVRNCRLPAVARQGGALTVAELRKAEGTWVRMAQSEAFSSELQALSRKGRVVATSRLSRLDPFMDEEGFLRVSGRLENAELPSHMKHPVILPGDHALTMGLIRRCHARQMHAGTTHTLAILRQQYWVLKGRTQVKKVIRHCFACRRAVARPIQPRMAALPSSRVVEAAAFAHTGMDFAGPLLIRVGKRATSKCYVCLFTCMASRAVHLELVPQMTTARVMQALRRFIARRGRPEIIQSDNFRSFKAAASELRQLWRHVDVDRVQRELVGHRIHWKFITERAPWMGGYWERLVRSIKESLRKILRKALLDEEEIRTTLCEVECSLNARPLTFVGDEDHERHPLSPFQLLTGRAYVDFPAVEAHDPEWQPARMAAPSMEPPMAIPSTAPCEMVAQLESFGTDAATEMEIFPSRARSERFGADPGGQPPANPVPDRRDYGIALGQRWHREISQDPDVDQRDHAASGEARPTRIGNCQ</sequence>
<dbReference type="GO" id="GO:0015074">
    <property type="term" value="P:DNA integration"/>
    <property type="evidence" value="ECO:0007669"/>
    <property type="project" value="InterPro"/>
</dbReference>
<evidence type="ECO:0000256" key="1">
    <source>
        <dbReference type="SAM" id="MobiDB-lite"/>
    </source>
</evidence>
<name>A0A0V1LA13_9BILA</name>
<dbReference type="InterPro" id="IPR005312">
    <property type="entry name" value="DUF1759"/>
</dbReference>
<dbReference type="InterPro" id="IPR043502">
    <property type="entry name" value="DNA/RNA_pol_sf"/>
</dbReference>
<feature type="region of interest" description="Disordered" evidence="1">
    <location>
        <begin position="1608"/>
        <end position="1668"/>
    </location>
</feature>
<organism evidence="3 4">
    <name type="scientific">Trichinella nativa</name>
    <dbReference type="NCBI Taxonomy" id="6335"/>
    <lineage>
        <taxon>Eukaryota</taxon>
        <taxon>Metazoa</taxon>
        <taxon>Ecdysozoa</taxon>
        <taxon>Nematoda</taxon>
        <taxon>Enoplea</taxon>
        <taxon>Dorylaimia</taxon>
        <taxon>Trichinellida</taxon>
        <taxon>Trichinellidae</taxon>
        <taxon>Trichinella</taxon>
    </lineage>
</organism>
<dbReference type="InterPro" id="IPR036397">
    <property type="entry name" value="RNaseH_sf"/>
</dbReference>
<reference evidence="3 4" key="1">
    <citation type="submission" date="2015-05" db="EMBL/GenBank/DDBJ databases">
        <title>Evolution of Trichinella species and genotypes.</title>
        <authorList>
            <person name="Korhonen P.K."/>
            <person name="Edoardo P."/>
            <person name="Giuseppe L.R."/>
            <person name="Gasser R.B."/>
        </authorList>
    </citation>
    <scope>NUCLEOTIDE SEQUENCE [LARGE SCALE GENOMIC DNA]</scope>
    <source>
        <strain evidence="3">ISS10</strain>
    </source>
</reference>
<proteinExistence type="predicted"/>
<dbReference type="EMBL" id="JYDW01000096">
    <property type="protein sequence ID" value="KRZ56339.1"/>
    <property type="molecule type" value="Genomic_DNA"/>
</dbReference>
<dbReference type="InterPro" id="IPR012337">
    <property type="entry name" value="RNaseH-like_sf"/>
</dbReference>
<evidence type="ECO:0000313" key="3">
    <source>
        <dbReference type="EMBL" id="KRZ56339.1"/>
    </source>
</evidence>
<dbReference type="PANTHER" id="PTHR47331">
    <property type="entry name" value="PHD-TYPE DOMAIN-CONTAINING PROTEIN"/>
    <property type="match status" value="1"/>
</dbReference>
<dbReference type="PROSITE" id="PS50994">
    <property type="entry name" value="INTEGRASE"/>
    <property type="match status" value="1"/>
</dbReference>
<dbReference type="Proteomes" id="UP000054721">
    <property type="component" value="Unassembled WGS sequence"/>
</dbReference>
<feature type="region of interest" description="Disordered" evidence="1">
    <location>
        <begin position="95"/>
        <end position="120"/>
    </location>
</feature>
<gene>
    <name evidence="3" type="ORF">T02_1496</name>
</gene>
<dbReference type="PANTHER" id="PTHR47331:SF1">
    <property type="entry name" value="GAG-LIKE PROTEIN"/>
    <property type="match status" value="1"/>
</dbReference>
<feature type="domain" description="Integrase catalytic" evidence="2">
    <location>
        <begin position="1350"/>
        <end position="1546"/>
    </location>
</feature>
<dbReference type="Pfam" id="PF03564">
    <property type="entry name" value="DUF1759"/>
    <property type="match status" value="1"/>
</dbReference>
<accession>A0A0V1LA13</accession>
<protein>
    <recommendedName>
        <fullName evidence="2">Integrase catalytic domain-containing protein</fullName>
    </recommendedName>
</protein>
<dbReference type="Pfam" id="PF17921">
    <property type="entry name" value="Integrase_H2C2"/>
    <property type="match status" value="1"/>
</dbReference>
<dbReference type="Gene3D" id="1.10.340.70">
    <property type="match status" value="1"/>
</dbReference>
<dbReference type="GO" id="GO:0042575">
    <property type="term" value="C:DNA polymerase complex"/>
    <property type="evidence" value="ECO:0007669"/>
    <property type="project" value="UniProtKB-ARBA"/>
</dbReference>
<dbReference type="SUPFAM" id="SSF53098">
    <property type="entry name" value="Ribonuclease H-like"/>
    <property type="match status" value="1"/>
</dbReference>
<comment type="caution">
    <text evidence="3">The sequence shown here is derived from an EMBL/GenBank/DDBJ whole genome shotgun (WGS) entry which is preliminary data.</text>
</comment>
<dbReference type="InterPro" id="IPR041588">
    <property type="entry name" value="Integrase_H2C2"/>
</dbReference>
<keyword evidence="4" id="KW-1185">Reference proteome</keyword>